<evidence type="ECO:0000256" key="1">
    <source>
        <dbReference type="SAM" id="MobiDB-lite"/>
    </source>
</evidence>
<comment type="caution">
    <text evidence="2">The sequence shown here is derived from an EMBL/GenBank/DDBJ whole genome shotgun (WGS) entry which is preliminary data.</text>
</comment>
<dbReference type="OrthoDB" id="1882251at2759"/>
<dbReference type="GeneID" id="116195259"/>
<feature type="region of interest" description="Disordered" evidence="1">
    <location>
        <begin position="218"/>
        <end position="269"/>
    </location>
</feature>
<dbReference type="EMBL" id="MTKT01004810">
    <property type="protein sequence ID" value="OWM70147.1"/>
    <property type="molecule type" value="Genomic_DNA"/>
</dbReference>
<reference evidence="3 5" key="3">
    <citation type="submission" date="2017-11" db="EMBL/GenBank/DDBJ databases">
        <title>De-novo sequencing of pomegranate (Punica granatum L.) genome.</title>
        <authorList>
            <person name="Akparov Z."/>
            <person name="Amiraslanov A."/>
            <person name="Hajiyeva S."/>
            <person name="Abbasov M."/>
            <person name="Kaur K."/>
            <person name="Hamwieh A."/>
            <person name="Solovyev V."/>
            <person name="Salamov A."/>
            <person name="Braich B."/>
            <person name="Kosarev P."/>
            <person name="Mahmoud A."/>
            <person name="Hajiyev E."/>
            <person name="Babayeva S."/>
            <person name="Izzatullayeva V."/>
            <person name="Mammadov A."/>
            <person name="Mammadov A."/>
            <person name="Sharifova S."/>
            <person name="Ojaghi J."/>
            <person name="Eynullazada K."/>
            <person name="Bayramov B."/>
            <person name="Abdulazimova A."/>
            <person name="Shahmuradov I."/>
        </authorList>
    </citation>
    <scope>NUCLEOTIDE SEQUENCE [LARGE SCALE GENOMIC DNA]</scope>
    <source>
        <strain evidence="3">AG2017</strain>
        <strain evidence="5">cv. AG2017</strain>
        <tissue evidence="3">Leaf</tissue>
    </source>
</reference>
<name>A0A218WB96_PUNGR</name>
<reference evidence="2" key="2">
    <citation type="submission" date="2017-06" db="EMBL/GenBank/DDBJ databases">
        <title>The pomegranate genome and the genomics of punicalagin biosynthesis.</title>
        <authorList>
            <person name="Xu C."/>
        </authorList>
    </citation>
    <scope>NUCLEOTIDE SEQUENCE [LARGE SCALE GENOMIC DNA]</scope>
    <source>
        <tissue evidence="2">Fresh leaf</tissue>
    </source>
</reference>
<gene>
    <name evidence="2" type="ORF">CDL15_Pgr025997</name>
    <name evidence="3" type="ORF">CRG98_036369</name>
</gene>
<dbReference type="STRING" id="22663.A0A218WB96"/>
<accession>A0A218WB96</accession>
<proteinExistence type="predicted"/>
<evidence type="ECO:0000313" key="2">
    <source>
        <dbReference type="EMBL" id="OWM70147.1"/>
    </source>
</evidence>
<dbReference type="Proteomes" id="UP000197138">
    <property type="component" value="Unassembled WGS sequence"/>
</dbReference>
<organism evidence="2 4">
    <name type="scientific">Punica granatum</name>
    <name type="common">Pomegranate</name>
    <dbReference type="NCBI Taxonomy" id="22663"/>
    <lineage>
        <taxon>Eukaryota</taxon>
        <taxon>Viridiplantae</taxon>
        <taxon>Streptophyta</taxon>
        <taxon>Embryophyta</taxon>
        <taxon>Tracheophyta</taxon>
        <taxon>Spermatophyta</taxon>
        <taxon>Magnoliopsida</taxon>
        <taxon>eudicotyledons</taxon>
        <taxon>Gunneridae</taxon>
        <taxon>Pentapetalae</taxon>
        <taxon>rosids</taxon>
        <taxon>malvids</taxon>
        <taxon>Myrtales</taxon>
        <taxon>Lythraceae</taxon>
        <taxon>Punica</taxon>
    </lineage>
</organism>
<evidence type="ECO:0000313" key="3">
    <source>
        <dbReference type="EMBL" id="PKI43283.1"/>
    </source>
</evidence>
<keyword evidence="5" id="KW-1185">Reference proteome</keyword>
<dbReference type="AlphaFoldDB" id="A0A218WB96"/>
<feature type="compositionally biased region" description="Pro residues" evidence="1">
    <location>
        <begin position="461"/>
        <end position="471"/>
    </location>
</feature>
<dbReference type="Proteomes" id="UP000233551">
    <property type="component" value="Unassembled WGS sequence"/>
</dbReference>
<dbReference type="EMBL" id="PGOL01003064">
    <property type="protein sequence ID" value="PKI43283.1"/>
    <property type="molecule type" value="Genomic_DNA"/>
</dbReference>
<reference evidence="4" key="1">
    <citation type="journal article" date="2017" name="Plant J.">
        <title>The pomegranate (Punica granatum L.) genome and the genomics of punicalagin biosynthesis.</title>
        <authorList>
            <person name="Qin G."/>
            <person name="Xu C."/>
            <person name="Ming R."/>
            <person name="Tang H."/>
            <person name="Guyot R."/>
            <person name="Kramer E.M."/>
            <person name="Hu Y."/>
            <person name="Yi X."/>
            <person name="Qi Y."/>
            <person name="Xu X."/>
            <person name="Gao Z."/>
            <person name="Pan H."/>
            <person name="Jian J."/>
            <person name="Tian Y."/>
            <person name="Yue Z."/>
            <person name="Xu Y."/>
        </authorList>
    </citation>
    <scope>NUCLEOTIDE SEQUENCE [LARGE SCALE GENOMIC DNA]</scope>
    <source>
        <strain evidence="4">cv. Dabenzi</strain>
    </source>
</reference>
<evidence type="ECO:0000313" key="5">
    <source>
        <dbReference type="Proteomes" id="UP000233551"/>
    </source>
</evidence>
<feature type="region of interest" description="Disordered" evidence="1">
    <location>
        <begin position="457"/>
        <end position="487"/>
    </location>
</feature>
<sequence length="497" mass="55350">MAITYPVPSSSSASSAFPISTPSPSASASWAPFVITQKEINAFHNIDRTLYNRLVIHLHRNPVGSMHVMALWIWFERLGCHKGNLVNLLLGFPDSMINVLADEAVMCLMCIECEDFPPENDQQQIPMTQSLTGAPLSVRFFYENRAEIGPAILKIVNDVCLKAFPDIMQEAMRLQTSNRPSNHNNYFANNKPNTNFHVPNPNPNTHFQFSSLNPHSNFHFPNPNLGPNFNVPNPSPSTNFHVPNPSPRSGFFTSNPRDTPPRAAPSPSYNNRQVNLPLPFPCFTNPTMPPTSSGGATSSSSNVAQVGAPPFVKEGGFLDLLTKPSHEYELEDHREFLDDEITEVLNRLHLEVFDASGGDQERALCEEVPQDERTIFLTFSKGYPLSENEVRDFFTRRYGNCFEAIHMQEVSPSEQALYARLVVRSASSIDVVLNGRSKAKFSINGKHVWARKYVRKVSKSPPGPSPSPPLSQSPVSPSHMIRAPSRNPYVPIQFGNI</sequence>
<feature type="compositionally biased region" description="Polar residues" evidence="1">
    <location>
        <begin position="225"/>
        <end position="241"/>
    </location>
</feature>
<evidence type="ECO:0008006" key="6">
    <source>
        <dbReference type="Google" id="ProtNLM"/>
    </source>
</evidence>
<dbReference type="PANTHER" id="PTHR33527:SF28">
    <property type="entry name" value="GB|AAD43168.1"/>
    <property type="match status" value="1"/>
</dbReference>
<dbReference type="PANTHER" id="PTHR33527">
    <property type="entry name" value="OS07G0274300 PROTEIN"/>
    <property type="match status" value="1"/>
</dbReference>
<evidence type="ECO:0000313" key="4">
    <source>
        <dbReference type="Proteomes" id="UP000197138"/>
    </source>
</evidence>
<protein>
    <recommendedName>
        <fullName evidence="6">RRM domain-containing protein</fullName>
    </recommendedName>
</protein>